<keyword evidence="20" id="KW-1185">Reference proteome</keyword>
<dbReference type="GO" id="GO:0004825">
    <property type="term" value="F:methionine-tRNA ligase activity"/>
    <property type="evidence" value="ECO:0007669"/>
    <property type="project" value="UniProtKB-EC"/>
</dbReference>
<sequence>MADSTKPLTETSTRTFSPEEVSTCQLQWRTGKTSLTGPKARIHPILPEAGARNILITSALPYVNNVPHLGNIIGCVLSADAFSRYCRLRGYNSLFVCGTDEYGTATETKALEEGVTPREICDKYNAIHEEVYRWFNIDFDVFGRTSTEHQTKVTQDIFWKLQKRGYMLEESVEQLHCSRCNRFLADRYVEGTCPLCGYPDCRGDQCDKCGKLVNATELIQPKCKICGTAPAIRASNHLFLDLPKLQPDLEKYLEEAFRTGTWSHNAKVITQSWCRDGLKPRCVTRDLVWGTPVPLEGFTDKVFYVWFDACIGYISITAAYTSEWEKWWKNPEQVDLYNFLGKDNVPFHSVVFPISLLGTQDGYTMVKHMSATEYLNYEDDKFSKSRGVGVFGTDAQSTGIEPDIYRFYLLFVRPEDQDTKFSWSDLVLKVNTELLNNVGNFINRALSFLDKTYGGVVPAMQLDAEDLCLLANIHADIAEYLEHMEKIHLREALRSILSVSRLGNQMMQAAKPWALVKGTDEEKARAGSVIGLAANICLQLSVMLLPFMPHYSKVIQDQLNAPDRCYFLQEYLVCQLEAGHKIGTPAPLFRKIENAEAEDLKKRFAGKKPVVAAATTAGGAAVGGESAAELNEQITKQGEVVRDLKAKKAAKEEIDREVLKLLDLKKRLTLSGGGGDAAAAPADKAGKKEKGGKKTGDTKKPVVVASDGEAKPADKP</sequence>
<evidence type="ECO:0000256" key="8">
    <source>
        <dbReference type="ARBA" id="ARBA00022741"/>
    </source>
</evidence>
<keyword evidence="8 15" id="KW-0547">Nucleotide-binding</keyword>
<keyword evidence="11 15" id="KW-0648">Protein biosynthesis</keyword>
<keyword evidence="6" id="KW-0820">tRNA-binding</keyword>
<dbReference type="GO" id="GO:0006431">
    <property type="term" value="P:methionyl-tRNA aminoacylation"/>
    <property type="evidence" value="ECO:0007669"/>
    <property type="project" value="InterPro"/>
</dbReference>
<evidence type="ECO:0000313" key="19">
    <source>
        <dbReference type="EMBL" id="OQV15980.1"/>
    </source>
</evidence>
<feature type="coiled-coil region" evidence="16">
    <location>
        <begin position="627"/>
        <end position="667"/>
    </location>
</feature>
<protein>
    <recommendedName>
        <fullName evidence="4">Methionine--tRNA ligase, cytoplasmic</fullName>
        <ecNumber evidence="3">6.1.1.10</ecNumber>
    </recommendedName>
    <alternativeName>
        <fullName evidence="13">Methionyl-tRNA synthetase</fullName>
    </alternativeName>
</protein>
<dbReference type="SUPFAM" id="SSF47323">
    <property type="entry name" value="Anticodon-binding domain of a subclass of class I aminoacyl-tRNA synthetases"/>
    <property type="match status" value="1"/>
</dbReference>
<dbReference type="EMBL" id="MTYJ01000080">
    <property type="protein sequence ID" value="OQV15980.1"/>
    <property type="molecule type" value="Genomic_DNA"/>
</dbReference>
<keyword evidence="9 15" id="KW-0067">ATP-binding</keyword>
<evidence type="ECO:0000256" key="3">
    <source>
        <dbReference type="ARBA" id="ARBA00012838"/>
    </source>
</evidence>
<dbReference type="OrthoDB" id="5844513at2759"/>
<proteinExistence type="inferred from homology"/>
<dbReference type="Proteomes" id="UP000192578">
    <property type="component" value="Unassembled WGS sequence"/>
</dbReference>
<dbReference type="SMART" id="SM00991">
    <property type="entry name" value="WHEP-TRS"/>
    <property type="match status" value="1"/>
</dbReference>
<dbReference type="PROSITE" id="PS00762">
    <property type="entry name" value="WHEP_TRS_1"/>
    <property type="match status" value="1"/>
</dbReference>
<feature type="region of interest" description="Disordered" evidence="17">
    <location>
        <begin position="669"/>
        <end position="716"/>
    </location>
</feature>
<dbReference type="FunFam" id="1.10.730.10:FF:000031">
    <property type="entry name" value="Putative Methionyl-tRNA synthetase"/>
    <property type="match status" value="1"/>
</dbReference>
<comment type="subcellular location">
    <subcellularLocation>
        <location evidence="1">Cytoplasm</location>
    </subcellularLocation>
</comment>
<comment type="caution">
    <text evidence="19">The sequence shown here is derived from an EMBL/GenBank/DDBJ whole genome shotgun (WGS) entry which is preliminary data.</text>
</comment>
<keyword evidence="12 15" id="KW-0030">Aminoacyl-tRNA synthetase</keyword>
<gene>
    <name evidence="19" type="ORF">BV898_09901</name>
</gene>
<dbReference type="HAMAP" id="MF_00098">
    <property type="entry name" value="Met_tRNA_synth_type1"/>
    <property type="match status" value="1"/>
</dbReference>
<dbReference type="PANTHER" id="PTHR45765">
    <property type="entry name" value="METHIONINE--TRNA LIGASE"/>
    <property type="match status" value="1"/>
</dbReference>
<dbReference type="GO" id="GO:0005829">
    <property type="term" value="C:cytosol"/>
    <property type="evidence" value="ECO:0007669"/>
    <property type="project" value="TreeGrafter"/>
</dbReference>
<evidence type="ECO:0000256" key="2">
    <source>
        <dbReference type="ARBA" id="ARBA00005594"/>
    </source>
</evidence>
<dbReference type="GO" id="GO:0005524">
    <property type="term" value="F:ATP binding"/>
    <property type="evidence" value="ECO:0007669"/>
    <property type="project" value="UniProtKB-KW"/>
</dbReference>
<dbReference type="InterPro" id="IPR009068">
    <property type="entry name" value="uS15_NS1_RNA-bd_sf"/>
</dbReference>
<dbReference type="InterPro" id="IPR000738">
    <property type="entry name" value="WHEP-TRS_dom"/>
</dbReference>
<dbReference type="GO" id="GO:0017101">
    <property type="term" value="C:aminoacyl-tRNA synthetase multienzyme complex"/>
    <property type="evidence" value="ECO:0007669"/>
    <property type="project" value="TreeGrafter"/>
</dbReference>
<dbReference type="CDD" id="cd00814">
    <property type="entry name" value="MetRS_core"/>
    <property type="match status" value="1"/>
</dbReference>
<reference evidence="20" key="1">
    <citation type="submission" date="2017-01" db="EMBL/GenBank/DDBJ databases">
        <title>Comparative genomics of anhydrobiosis in the tardigrade Hypsibius dujardini.</title>
        <authorList>
            <person name="Yoshida Y."/>
            <person name="Koutsovoulos G."/>
            <person name="Laetsch D."/>
            <person name="Stevens L."/>
            <person name="Kumar S."/>
            <person name="Horikawa D."/>
            <person name="Ishino K."/>
            <person name="Komine S."/>
            <person name="Tomita M."/>
            <person name="Blaxter M."/>
            <person name="Arakawa K."/>
        </authorList>
    </citation>
    <scope>NUCLEOTIDE SEQUENCE [LARGE SCALE GENOMIC DNA]</scope>
    <source>
        <strain evidence="20">Z151</strain>
    </source>
</reference>
<evidence type="ECO:0000256" key="12">
    <source>
        <dbReference type="ARBA" id="ARBA00023146"/>
    </source>
</evidence>
<dbReference type="InterPro" id="IPR015413">
    <property type="entry name" value="Methionyl/Leucyl_tRNA_Synth"/>
</dbReference>
<dbReference type="SUPFAM" id="SSF57770">
    <property type="entry name" value="Methionyl-tRNA synthetase (MetRS), Zn-domain"/>
    <property type="match status" value="1"/>
</dbReference>
<evidence type="ECO:0000256" key="9">
    <source>
        <dbReference type="ARBA" id="ARBA00022840"/>
    </source>
</evidence>
<dbReference type="Gene3D" id="3.40.50.620">
    <property type="entry name" value="HUPs"/>
    <property type="match status" value="1"/>
</dbReference>
<evidence type="ECO:0000256" key="10">
    <source>
        <dbReference type="ARBA" id="ARBA00022884"/>
    </source>
</evidence>
<evidence type="ECO:0000256" key="11">
    <source>
        <dbReference type="ARBA" id="ARBA00022917"/>
    </source>
</evidence>
<dbReference type="InterPro" id="IPR014729">
    <property type="entry name" value="Rossmann-like_a/b/a_fold"/>
</dbReference>
<name>A0A1W0WL88_HYPEX</name>
<feature type="domain" description="WHEP-TRS" evidence="18">
    <location>
        <begin position="626"/>
        <end position="682"/>
    </location>
</feature>
<dbReference type="Gene3D" id="1.10.287.10">
    <property type="entry name" value="S15/NS1, RNA-binding"/>
    <property type="match status" value="1"/>
</dbReference>
<dbReference type="CDD" id="cd01200">
    <property type="entry name" value="WHEPGMRS_RNA"/>
    <property type="match status" value="1"/>
</dbReference>
<dbReference type="PROSITE" id="PS00178">
    <property type="entry name" value="AA_TRNA_LIGASE_I"/>
    <property type="match status" value="1"/>
</dbReference>
<dbReference type="Pfam" id="PF09334">
    <property type="entry name" value="tRNA-synt_1g"/>
    <property type="match status" value="1"/>
</dbReference>
<dbReference type="PRINTS" id="PR01041">
    <property type="entry name" value="TRNASYNTHMET"/>
</dbReference>
<evidence type="ECO:0000256" key="15">
    <source>
        <dbReference type="RuleBase" id="RU363039"/>
    </source>
</evidence>
<dbReference type="Pfam" id="PF00458">
    <property type="entry name" value="WHEP-TRS"/>
    <property type="match status" value="1"/>
</dbReference>
<dbReference type="InterPro" id="IPR001412">
    <property type="entry name" value="aa-tRNA-synth_I_CS"/>
</dbReference>
<dbReference type="Gene3D" id="2.20.28.20">
    <property type="entry name" value="Methionyl-tRNA synthetase, Zn-domain"/>
    <property type="match status" value="1"/>
</dbReference>
<evidence type="ECO:0000313" key="20">
    <source>
        <dbReference type="Proteomes" id="UP000192578"/>
    </source>
</evidence>
<keyword evidence="10" id="KW-0694">RNA-binding</keyword>
<accession>A0A1W0WL88</accession>
<dbReference type="Gene3D" id="1.10.730.10">
    <property type="entry name" value="Isoleucyl-tRNA Synthetase, Domain 1"/>
    <property type="match status" value="1"/>
</dbReference>
<organism evidence="19 20">
    <name type="scientific">Hypsibius exemplaris</name>
    <name type="common">Freshwater tardigrade</name>
    <dbReference type="NCBI Taxonomy" id="2072580"/>
    <lineage>
        <taxon>Eukaryota</taxon>
        <taxon>Metazoa</taxon>
        <taxon>Ecdysozoa</taxon>
        <taxon>Tardigrada</taxon>
        <taxon>Eutardigrada</taxon>
        <taxon>Parachela</taxon>
        <taxon>Hypsibioidea</taxon>
        <taxon>Hypsibiidae</taxon>
        <taxon>Hypsibius</taxon>
    </lineage>
</organism>
<dbReference type="GO" id="GO:0000049">
    <property type="term" value="F:tRNA binding"/>
    <property type="evidence" value="ECO:0007669"/>
    <property type="project" value="UniProtKB-KW"/>
</dbReference>
<keyword evidence="16" id="KW-0175">Coiled coil</keyword>
<evidence type="ECO:0000256" key="5">
    <source>
        <dbReference type="ARBA" id="ARBA00022490"/>
    </source>
</evidence>
<dbReference type="FunFam" id="2.20.28.20:FF:000001">
    <property type="entry name" value="Methionine--tRNA ligase"/>
    <property type="match status" value="1"/>
</dbReference>
<evidence type="ECO:0000256" key="13">
    <source>
        <dbReference type="ARBA" id="ARBA00030904"/>
    </source>
</evidence>
<evidence type="ECO:0000259" key="18">
    <source>
        <dbReference type="PROSITE" id="PS51185"/>
    </source>
</evidence>
<comment type="catalytic activity">
    <reaction evidence="14">
        <text>tRNA(Met) + L-methionine + ATP = L-methionyl-tRNA(Met) + AMP + diphosphate</text>
        <dbReference type="Rhea" id="RHEA:13481"/>
        <dbReference type="Rhea" id="RHEA-COMP:9667"/>
        <dbReference type="Rhea" id="RHEA-COMP:9698"/>
        <dbReference type="ChEBI" id="CHEBI:30616"/>
        <dbReference type="ChEBI" id="CHEBI:33019"/>
        <dbReference type="ChEBI" id="CHEBI:57844"/>
        <dbReference type="ChEBI" id="CHEBI:78442"/>
        <dbReference type="ChEBI" id="CHEBI:78530"/>
        <dbReference type="ChEBI" id="CHEBI:456215"/>
        <dbReference type="EC" id="6.1.1.10"/>
    </reaction>
</comment>
<dbReference type="InterPro" id="IPR033911">
    <property type="entry name" value="MetRS_core"/>
</dbReference>
<dbReference type="SUPFAM" id="SSF52374">
    <property type="entry name" value="Nucleotidylyl transferase"/>
    <property type="match status" value="1"/>
</dbReference>
<dbReference type="PANTHER" id="PTHR45765:SF1">
    <property type="entry name" value="METHIONINE--TRNA LIGASE, CYTOPLASMIC"/>
    <property type="match status" value="1"/>
</dbReference>
<keyword evidence="7 15" id="KW-0436">Ligase</keyword>
<dbReference type="SUPFAM" id="SSF47060">
    <property type="entry name" value="S15/NS1 RNA-binding domain"/>
    <property type="match status" value="1"/>
</dbReference>
<dbReference type="InterPro" id="IPR041872">
    <property type="entry name" value="Anticodon_Met"/>
</dbReference>
<keyword evidence="5" id="KW-0963">Cytoplasm</keyword>
<dbReference type="InterPro" id="IPR029038">
    <property type="entry name" value="MetRS_Zn"/>
</dbReference>
<dbReference type="Pfam" id="PF19303">
    <property type="entry name" value="Anticodon_3"/>
    <property type="match status" value="1"/>
</dbReference>
<dbReference type="InterPro" id="IPR023458">
    <property type="entry name" value="Met-tRNA_ligase_1"/>
</dbReference>
<evidence type="ECO:0000256" key="6">
    <source>
        <dbReference type="ARBA" id="ARBA00022555"/>
    </source>
</evidence>
<evidence type="ECO:0000256" key="17">
    <source>
        <dbReference type="SAM" id="MobiDB-lite"/>
    </source>
</evidence>
<evidence type="ECO:0000256" key="4">
    <source>
        <dbReference type="ARBA" id="ARBA00018335"/>
    </source>
</evidence>
<dbReference type="NCBIfam" id="TIGR00398">
    <property type="entry name" value="metG"/>
    <property type="match status" value="1"/>
</dbReference>
<evidence type="ECO:0000256" key="7">
    <source>
        <dbReference type="ARBA" id="ARBA00022598"/>
    </source>
</evidence>
<dbReference type="CDD" id="cd07957">
    <property type="entry name" value="Anticodon_Ia_Met"/>
    <property type="match status" value="1"/>
</dbReference>
<dbReference type="InterPro" id="IPR009080">
    <property type="entry name" value="tRNAsynth_Ia_anticodon-bd"/>
</dbReference>
<feature type="region of interest" description="Disordered" evidence="17">
    <location>
        <begin position="1"/>
        <end position="20"/>
    </location>
</feature>
<dbReference type="NCBIfam" id="NF001100">
    <property type="entry name" value="PRK00133.1"/>
    <property type="match status" value="1"/>
</dbReference>
<dbReference type="InterPro" id="IPR014758">
    <property type="entry name" value="Met-tRNA_synth"/>
</dbReference>
<feature type="compositionally biased region" description="Basic and acidic residues" evidence="17">
    <location>
        <begin position="684"/>
        <end position="700"/>
    </location>
</feature>
<dbReference type="PROSITE" id="PS51185">
    <property type="entry name" value="WHEP_TRS_2"/>
    <property type="match status" value="1"/>
</dbReference>
<evidence type="ECO:0000256" key="14">
    <source>
        <dbReference type="ARBA" id="ARBA00047364"/>
    </source>
</evidence>
<evidence type="ECO:0000256" key="1">
    <source>
        <dbReference type="ARBA" id="ARBA00004496"/>
    </source>
</evidence>
<dbReference type="EC" id="6.1.1.10" evidence="3"/>
<evidence type="ECO:0000256" key="16">
    <source>
        <dbReference type="SAM" id="Coils"/>
    </source>
</evidence>
<dbReference type="AlphaFoldDB" id="A0A1W0WL88"/>
<comment type="similarity">
    <text evidence="2 15">Belongs to the class-I aminoacyl-tRNA synthetase family.</text>
</comment>